<evidence type="ECO:0000313" key="2">
    <source>
        <dbReference type="EMBL" id="GMT37159.1"/>
    </source>
</evidence>
<feature type="non-terminal residue" evidence="2">
    <location>
        <position position="1"/>
    </location>
</feature>
<sequence>LRVVQSFLLRMRLPCVSFPHLAILLCTTLISGVTSTAVPCDGSLIKGATTQQIDYTNNELKCKGSNVIKIGGTQYDSLTCDATHGWKAGTTPLSPAIDATSKITIQCVTKHPCIDFKINGAPAVSPPPEFSYANKELTCMEGRDVVFNGKRYEKLICDPTGWKKADGSFVTTGVPDFTVSCAAKNCDNSFIKNFATLSNDIEYNNNVLTCKNGRLVQHKNELYDNLSCDKTNNKWNDASNEVHKGEIEVSCVEICTTDQPAAVIERTSSAGNYEIKCKDQLKMIVTGTKEYLSLKCDKDGWKDENDVSVVSDVKTQLPVTCNDYCSVSGSPSPPFDSSTSRDSVTATCTDPTFALHQGTTPLDGNLKCSFKEGWKAGTTALTNKKDTPLTVSCEKVCTHSVDSNLDILTVNKLKCTDADKRLFVNNKKRVEITCDAYSGWKDSVDASFNPKSTVELEVSCVPQANECTNFASQTNSNVEFDMKPGGTEATIQCSETRVGENKNALIRNSEFLHSNLK</sequence>
<feature type="signal peptide" evidence="1">
    <location>
        <begin position="1"/>
        <end position="35"/>
    </location>
</feature>
<evidence type="ECO:0000256" key="1">
    <source>
        <dbReference type="SAM" id="SignalP"/>
    </source>
</evidence>
<dbReference type="AlphaFoldDB" id="A0AAV5WZD1"/>
<keyword evidence="1" id="KW-0732">Signal</keyword>
<comment type="caution">
    <text evidence="2">The sequence shown here is derived from an EMBL/GenBank/DDBJ whole genome shotgun (WGS) entry which is preliminary data.</text>
</comment>
<evidence type="ECO:0000313" key="3">
    <source>
        <dbReference type="Proteomes" id="UP001432322"/>
    </source>
</evidence>
<dbReference type="EMBL" id="BTSY01000059">
    <property type="protein sequence ID" value="GMT37159.1"/>
    <property type="molecule type" value="Genomic_DNA"/>
</dbReference>
<proteinExistence type="predicted"/>
<accession>A0AAV5WZD1</accession>
<feature type="non-terminal residue" evidence="2">
    <location>
        <position position="517"/>
    </location>
</feature>
<name>A0AAV5WZD1_9BILA</name>
<protein>
    <recommendedName>
        <fullName evidence="4">Sushi domain-containing protein</fullName>
    </recommendedName>
</protein>
<organism evidence="2 3">
    <name type="scientific">Pristionchus fissidentatus</name>
    <dbReference type="NCBI Taxonomy" id="1538716"/>
    <lineage>
        <taxon>Eukaryota</taxon>
        <taxon>Metazoa</taxon>
        <taxon>Ecdysozoa</taxon>
        <taxon>Nematoda</taxon>
        <taxon>Chromadorea</taxon>
        <taxon>Rhabditida</taxon>
        <taxon>Rhabditina</taxon>
        <taxon>Diplogasteromorpha</taxon>
        <taxon>Diplogasteroidea</taxon>
        <taxon>Neodiplogasteridae</taxon>
        <taxon>Pristionchus</taxon>
    </lineage>
</organism>
<dbReference type="Proteomes" id="UP001432322">
    <property type="component" value="Unassembled WGS sequence"/>
</dbReference>
<feature type="chain" id="PRO_5043540332" description="Sushi domain-containing protein" evidence="1">
    <location>
        <begin position="36"/>
        <end position="517"/>
    </location>
</feature>
<gene>
    <name evidence="2" type="ORF">PFISCL1PPCAC_28456</name>
</gene>
<reference evidence="2" key="1">
    <citation type="submission" date="2023-10" db="EMBL/GenBank/DDBJ databases">
        <title>Genome assembly of Pristionchus species.</title>
        <authorList>
            <person name="Yoshida K."/>
            <person name="Sommer R.J."/>
        </authorList>
    </citation>
    <scope>NUCLEOTIDE SEQUENCE</scope>
    <source>
        <strain evidence="2">RS5133</strain>
    </source>
</reference>
<evidence type="ECO:0008006" key="4">
    <source>
        <dbReference type="Google" id="ProtNLM"/>
    </source>
</evidence>
<keyword evidence="3" id="KW-1185">Reference proteome</keyword>